<reference evidence="2" key="1">
    <citation type="journal article" date="2013" name="Genetics">
        <title>The draft genome and transcriptome of Panagrellus redivivus are shaped by the harsh demands of a free-living lifestyle.</title>
        <authorList>
            <person name="Srinivasan J."/>
            <person name="Dillman A.R."/>
            <person name="Macchietto M.G."/>
            <person name="Heikkinen L."/>
            <person name="Lakso M."/>
            <person name="Fracchia K.M."/>
            <person name="Antoshechkin I."/>
            <person name="Mortazavi A."/>
            <person name="Wong G."/>
            <person name="Sternberg P.W."/>
        </authorList>
    </citation>
    <scope>NUCLEOTIDE SEQUENCE [LARGE SCALE GENOMIC DNA]</scope>
    <source>
        <strain evidence="2">MT8872</strain>
    </source>
</reference>
<feature type="compositionally biased region" description="Polar residues" evidence="1">
    <location>
        <begin position="36"/>
        <end position="51"/>
    </location>
</feature>
<feature type="region of interest" description="Disordered" evidence="1">
    <location>
        <begin position="21"/>
        <end position="51"/>
    </location>
</feature>
<name>A0A7E4VLE9_PANRE</name>
<dbReference type="WBParaSite" id="Pan_g21983.t1">
    <property type="protein sequence ID" value="Pan_g21983.t1"/>
    <property type="gene ID" value="Pan_g21983"/>
</dbReference>
<dbReference type="Proteomes" id="UP000492821">
    <property type="component" value="Unassembled WGS sequence"/>
</dbReference>
<protein>
    <submittedName>
        <fullName evidence="3">Sox C-terminal domain-containing protein</fullName>
    </submittedName>
</protein>
<reference evidence="3" key="2">
    <citation type="submission" date="2020-10" db="UniProtKB">
        <authorList>
            <consortium name="WormBaseParasite"/>
        </authorList>
    </citation>
    <scope>IDENTIFICATION</scope>
</reference>
<sequence>MEAILRFWGETAAHAVLSASSLPSDRDAPYPEPVQLAQSSTVPRISQSEQDLYQASVDGTPYPTSMCPGAMFYNQMPPQFPPQHGYSDAHQVYFAQQQMAQQQQWQQWYLMQQQQQPTNRRPLPTYPPTLGAAQTQ</sequence>
<accession>A0A7E4VLE9</accession>
<organism evidence="2 3">
    <name type="scientific">Panagrellus redivivus</name>
    <name type="common">Microworm</name>
    <dbReference type="NCBI Taxonomy" id="6233"/>
    <lineage>
        <taxon>Eukaryota</taxon>
        <taxon>Metazoa</taxon>
        <taxon>Ecdysozoa</taxon>
        <taxon>Nematoda</taxon>
        <taxon>Chromadorea</taxon>
        <taxon>Rhabditida</taxon>
        <taxon>Tylenchina</taxon>
        <taxon>Panagrolaimomorpha</taxon>
        <taxon>Panagrolaimoidea</taxon>
        <taxon>Panagrolaimidae</taxon>
        <taxon>Panagrellus</taxon>
    </lineage>
</organism>
<proteinExistence type="predicted"/>
<dbReference type="AlphaFoldDB" id="A0A7E4VLE9"/>
<evidence type="ECO:0000256" key="1">
    <source>
        <dbReference type="SAM" id="MobiDB-lite"/>
    </source>
</evidence>
<keyword evidence="2" id="KW-1185">Reference proteome</keyword>
<feature type="region of interest" description="Disordered" evidence="1">
    <location>
        <begin position="111"/>
        <end position="136"/>
    </location>
</feature>
<evidence type="ECO:0000313" key="3">
    <source>
        <dbReference type="WBParaSite" id="Pan_g21983.t1"/>
    </source>
</evidence>
<evidence type="ECO:0000313" key="2">
    <source>
        <dbReference type="Proteomes" id="UP000492821"/>
    </source>
</evidence>